<feature type="domain" description="FUZ/MON1/HPS1 second Longin" evidence="5">
    <location>
        <begin position="77"/>
        <end position="167"/>
    </location>
</feature>
<dbReference type="GO" id="GO:0016192">
    <property type="term" value="P:vesicle-mediated transport"/>
    <property type="evidence" value="ECO:0007669"/>
    <property type="project" value="InterPro"/>
</dbReference>
<dbReference type="GO" id="GO:0005856">
    <property type="term" value="C:cytoskeleton"/>
    <property type="evidence" value="ECO:0007669"/>
    <property type="project" value="UniProtKB-SubCell"/>
</dbReference>
<proteinExistence type="inferred from homology"/>
<keyword evidence="3" id="KW-0963">Cytoplasm</keyword>
<comment type="similarity">
    <text evidence="2">Belongs to the fuzzy family.</text>
</comment>
<dbReference type="GO" id="GO:1905515">
    <property type="term" value="P:non-motile cilium assembly"/>
    <property type="evidence" value="ECO:0007669"/>
    <property type="project" value="TreeGrafter"/>
</dbReference>
<dbReference type="Proteomes" id="UP001458880">
    <property type="component" value="Unassembled WGS sequence"/>
</dbReference>
<evidence type="ECO:0000259" key="5">
    <source>
        <dbReference type="Pfam" id="PF19037"/>
    </source>
</evidence>
<name>A0AAW1HS21_POPJA</name>
<organism evidence="7 8">
    <name type="scientific">Popillia japonica</name>
    <name type="common">Japanese beetle</name>
    <dbReference type="NCBI Taxonomy" id="7064"/>
    <lineage>
        <taxon>Eukaryota</taxon>
        <taxon>Metazoa</taxon>
        <taxon>Ecdysozoa</taxon>
        <taxon>Arthropoda</taxon>
        <taxon>Hexapoda</taxon>
        <taxon>Insecta</taxon>
        <taxon>Pterygota</taxon>
        <taxon>Neoptera</taxon>
        <taxon>Endopterygota</taxon>
        <taxon>Coleoptera</taxon>
        <taxon>Polyphaga</taxon>
        <taxon>Scarabaeiformia</taxon>
        <taxon>Scarabaeidae</taxon>
        <taxon>Rutelinae</taxon>
        <taxon>Popillia</taxon>
    </lineage>
</organism>
<dbReference type="Pfam" id="PF19038">
    <property type="entry name" value="Fuz_longin_3"/>
    <property type="match status" value="1"/>
</dbReference>
<evidence type="ECO:0000256" key="3">
    <source>
        <dbReference type="ARBA" id="ARBA00022490"/>
    </source>
</evidence>
<evidence type="ECO:0000259" key="6">
    <source>
        <dbReference type="Pfam" id="PF19038"/>
    </source>
</evidence>
<evidence type="ECO:0000313" key="7">
    <source>
        <dbReference type="EMBL" id="KAK9679275.1"/>
    </source>
</evidence>
<evidence type="ECO:0000313" key="8">
    <source>
        <dbReference type="Proteomes" id="UP001458880"/>
    </source>
</evidence>
<evidence type="ECO:0000256" key="4">
    <source>
        <dbReference type="ARBA" id="ARBA00023212"/>
    </source>
</evidence>
<dbReference type="Pfam" id="PF19037">
    <property type="entry name" value="Fuz_longin_2"/>
    <property type="match status" value="1"/>
</dbReference>
<dbReference type="InterPro" id="IPR043971">
    <property type="entry name" value="FUZ/MON1/HPS1_longin_2"/>
</dbReference>
<evidence type="ECO:0000256" key="1">
    <source>
        <dbReference type="ARBA" id="ARBA00004245"/>
    </source>
</evidence>
<keyword evidence="8" id="KW-1185">Reference proteome</keyword>
<reference evidence="7 8" key="1">
    <citation type="journal article" date="2024" name="BMC Genomics">
        <title>De novo assembly and annotation of Popillia japonica's genome with initial clues to its potential as an invasive pest.</title>
        <authorList>
            <person name="Cucini C."/>
            <person name="Boschi S."/>
            <person name="Funari R."/>
            <person name="Cardaioli E."/>
            <person name="Iannotti N."/>
            <person name="Marturano G."/>
            <person name="Paoli F."/>
            <person name="Bruttini M."/>
            <person name="Carapelli A."/>
            <person name="Frati F."/>
            <person name="Nardi F."/>
        </authorList>
    </citation>
    <scope>NUCLEOTIDE SEQUENCE [LARGE SCALE GENOMIC DNA]</scope>
    <source>
        <strain evidence="7">DMR45628</strain>
    </source>
</reference>
<keyword evidence="4" id="KW-0206">Cytoskeleton</keyword>
<comment type="caution">
    <text evidence="7">The sequence shown here is derived from an EMBL/GenBank/DDBJ whole genome shotgun (WGS) entry which is preliminary data.</text>
</comment>
<protein>
    <submittedName>
        <fullName evidence="7">Third Longin domain of FUZ, MON1 and HPS1</fullName>
    </submittedName>
</protein>
<dbReference type="EMBL" id="JASPKY010001052">
    <property type="protein sequence ID" value="KAK9679275.1"/>
    <property type="molecule type" value="Genomic_DNA"/>
</dbReference>
<dbReference type="PANTHER" id="PTHR13559:SF1">
    <property type="entry name" value="PROTEIN FUZZY HOMOLOG"/>
    <property type="match status" value="1"/>
</dbReference>
<feature type="domain" description="FUZ/MON1/HPS1 third Longin" evidence="6">
    <location>
        <begin position="196"/>
        <end position="330"/>
    </location>
</feature>
<comment type="subcellular location">
    <subcellularLocation>
        <location evidence="1">Cytoplasm</location>
        <location evidence="1">Cytoskeleton</location>
    </subcellularLocation>
</comment>
<accession>A0AAW1HS21</accession>
<dbReference type="InterPro" id="IPR043970">
    <property type="entry name" value="FUZ/MON1/HPS1_longin_3"/>
</dbReference>
<sequence>MVLIVGLDEIRSQRNIERLKRELRLCYTMIDRLLDCLDCSDSNNKHTSDLVQLVECVLCPENHLIEVALNTYSECVDSMFSCVLIHGRIAAATESWWNLSSDELKLLTLLASAESVSANKDIPVFLPQKSPNAAFRFVAIALISDVQVCCLCGPTPSLEEIEFFSTQCFKSIMENLGSAVHCYPRNFPTTMQMDTGILGLLLVNAKSGKYMISRSPQQLFGKRTTSGSHRLDILRSFYYQAVLNYLVTKGDKLILDTNDRQICDAVVSKQESEKTTCNYSGKEAYWCSEYHKCHAVRMNENILCVLYNSSIPTHAVRLVTQKTLKMLTSDKQKCIYMYTLDSWKIGISQNQDIRIEAIRRLRDWCGLWCVGQTLNRFVKYETT</sequence>
<dbReference type="PANTHER" id="PTHR13559">
    <property type="entry name" value="INTRACELLULAR TRAFFIC PROTEIN-RELATED"/>
    <property type="match status" value="1"/>
</dbReference>
<evidence type="ECO:0000256" key="2">
    <source>
        <dbReference type="ARBA" id="ARBA00008550"/>
    </source>
</evidence>
<dbReference type="AlphaFoldDB" id="A0AAW1HS21"/>
<gene>
    <name evidence="7" type="ORF">QE152_g40154</name>
</gene>
<dbReference type="InterPro" id="IPR026069">
    <property type="entry name" value="Fuzzy"/>
</dbReference>